<dbReference type="Proteomes" id="UP000198725">
    <property type="component" value="Unassembled WGS sequence"/>
</dbReference>
<dbReference type="FunFam" id="3.20.20.80:FF:000050">
    <property type="entry name" value="Beta-mannosidase B"/>
    <property type="match status" value="1"/>
</dbReference>
<dbReference type="GO" id="GO:0004567">
    <property type="term" value="F:beta-mannosidase activity"/>
    <property type="evidence" value="ECO:0007669"/>
    <property type="project" value="UniProtKB-EC"/>
</dbReference>
<keyword evidence="17" id="KW-0812">Transmembrane</keyword>
<feature type="transmembrane region" description="Helical" evidence="17">
    <location>
        <begin position="50"/>
        <end position="69"/>
    </location>
</feature>
<comment type="similarity">
    <text evidence="13">Belongs to the glycosyl hydrolase 2 family. Beta-mannosidase B subfamily.</text>
</comment>
<dbReference type="InterPro" id="IPR050887">
    <property type="entry name" value="Beta-mannosidase_GH2"/>
</dbReference>
<dbReference type="AlphaFoldDB" id="A0A1I3Y999"/>
<dbReference type="PANTHER" id="PTHR43730">
    <property type="entry name" value="BETA-MANNOSIDASE"/>
    <property type="match status" value="1"/>
</dbReference>
<evidence type="ECO:0000259" key="21">
    <source>
        <dbReference type="Pfam" id="PF22666"/>
    </source>
</evidence>
<evidence type="ECO:0000256" key="5">
    <source>
        <dbReference type="ARBA" id="ARBA00011738"/>
    </source>
</evidence>
<comment type="pathway">
    <text evidence="4">Glycan metabolism; N-glycan degradation.</text>
</comment>
<feature type="domain" description="Beta-mannosidase Ig-fold" evidence="19">
    <location>
        <begin position="839"/>
        <end position="913"/>
    </location>
</feature>
<evidence type="ECO:0000256" key="3">
    <source>
        <dbReference type="ARBA" id="ARBA00004613"/>
    </source>
</evidence>
<evidence type="ECO:0000256" key="9">
    <source>
        <dbReference type="ARBA" id="ARBA00022801"/>
    </source>
</evidence>
<dbReference type="GO" id="GO:0005975">
    <property type="term" value="P:carbohydrate metabolic process"/>
    <property type="evidence" value="ECO:0007669"/>
    <property type="project" value="InterPro"/>
</dbReference>
<comment type="subcellular location">
    <subcellularLocation>
        <location evidence="2">Lysosome</location>
    </subcellularLocation>
    <subcellularLocation>
        <location evidence="3">Secreted</location>
    </subcellularLocation>
</comment>
<keyword evidence="11" id="KW-0458">Lysosome</keyword>
<organism evidence="22 23">
    <name type="scientific">Rhodanobacter glycinis</name>
    <dbReference type="NCBI Taxonomy" id="582702"/>
    <lineage>
        <taxon>Bacteria</taxon>
        <taxon>Pseudomonadati</taxon>
        <taxon>Pseudomonadota</taxon>
        <taxon>Gammaproteobacteria</taxon>
        <taxon>Lysobacterales</taxon>
        <taxon>Rhodanobacteraceae</taxon>
        <taxon>Rhodanobacter</taxon>
    </lineage>
</organism>
<keyword evidence="8" id="KW-0732">Signal</keyword>
<evidence type="ECO:0000256" key="17">
    <source>
        <dbReference type="SAM" id="Phobius"/>
    </source>
</evidence>
<comment type="catalytic activity">
    <reaction evidence="1">
        <text>Hydrolysis of terminal, non-reducing beta-D-mannose residues in beta-D-mannosides.</text>
        <dbReference type="EC" id="3.2.1.25"/>
    </reaction>
</comment>
<protein>
    <recommendedName>
        <fullName evidence="14">Beta-mannosidase B</fullName>
        <ecNumber evidence="6">3.2.1.25</ecNumber>
    </recommendedName>
    <alternativeName>
        <fullName evidence="15">Mannanase B</fullName>
    </alternativeName>
</protein>
<evidence type="ECO:0000256" key="11">
    <source>
        <dbReference type="ARBA" id="ARBA00023228"/>
    </source>
</evidence>
<dbReference type="Pfam" id="PF22666">
    <property type="entry name" value="Glyco_hydro_2_N2"/>
    <property type="match status" value="1"/>
</dbReference>
<evidence type="ECO:0000256" key="4">
    <source>
        <dbReference type="ARBA" id="ARBA00004740"/>
    </source>
</evidence>
<dbReference type="Gene3D" id="3.20.20.80">
    <property type="entry name" value="Glycosidases"/>
    <property type="match status" value="1"/>
</dbReference>
<dbReference type="InterPro" id="IPR006102">
    <property type="entry name" value="Ig-like_GH2"/>
</dbReference>
<dbReference type="EC" id="3.2.1.25" evidence="6"/>
<keyword evidence="12" id="KW-0326">Glycosidase</keyword>
<dbReference type="Pfam" id="PF17753">
    <property type="entry name" value="Ig_mannosidase"/>
    <property type="match status" value="1"/>
</dbReference>
<evidence type="ECO:0000256" key="13">
    <source>
        <dbReference type="ARBA" id="ARBA00038429"/>
    </source>
</evidence>
<evidence type="ECO:0000259" key="19">
    <source>
        <dbReference type="Pfam" id="PF17753"/>
    </source>
</evidence>
<accession>A0A1I3Y999</accession>
<dbReference type="InterPro" id="IPR041447">
    <property type="entry name" value="Mannosidase_ig"/>
</dbReference>
<evidence type="ECO:0000256" key="10">
    <source>
        <dbReference type="ARBA" id="ARBA00023180"/>
    </source>
</evidence>
<evidence type="ECO:0000256" key="12">
    <source>
        <dbReference type="ARBA" id="ARBA00023295"/>
    </source>
</evidence>
<dbReference type="InterPro" id="IPR017853">
    <property type="entry name" value="GH"/>
</dbReference>
<dbReference type="SUPFAM" id="SSF49303">
    <property type="entry name" value="beta-Galactosidase/glucuronidase domain"/>
    <property type="match status" value="3"/>
</dbReference>
<dbReference type="SUPFAM" id="SSF51445">
    <property type="entry name" value="(Trans)glycosidases"/>
    <property type="match status" value="1"/>
</dbReference>
<keyword evidence="17" id="KW-0472">Membrane</keyword>
<comment type="subunit">
    <text evidence="5">Homodimer.</text>
</comment>
<keyword evidence="10" id="KW-0325">Glycoprotein</keyword>
<dbReference type="InterPro" id="IPR013783">
    <property type="entry name" value="Ig-like_fold"/>
</dbReference>
<evidence type="ECO:0000256" key="7">
    <source>
        <dbReference type="ARBA" id="ARBA00022525"/>
    </source>
</evidence>
<evidence type="ECO:0000256" key="1">
    <source>
        <dbReference type="ARBA" id="ARBA00000829"/>
    </source>
</evidence>
<dbReference type="Pfam" id="PF00703">
    <property type="entry name" value="Glyco_hydro_2"/>
    <property type="match status" value="1"/>
</dbReference>
<evidence type="ECO:0000256" key="2">
    <source>
        <dbReference type="ARBA" id="ARBA00004371"/>
    </source>
</evidence>
<sequence>MMKRSVTVDGYRNGNDGLAPPASTQTVGQPAPALAERGNAHGRFAFGRNLTLLGAMLLLAASLTLPAMAATQTVDHGWQFRLVPGSTAAAEHPGASTWHSAQVPGTVQTDLLAAGLIPAPYYRDNEAKVQWVGLADWQYRTTLQVDAATLQQGHVDLVFDGLDTFADVSLNGHPILSADNMFRRWRVPVKKLLHAGANTLTVTLHSPIKRLQPWLLKQAYALPGEFDSAFGDEPVGKQTANYVRKAAYQYGWDWGPRIVTEGIWHDVRLQGWDSLRLADFHMAQPHVTADVAELQAQLDIDSDSAGPVQVTLHWRAPDGSTQSLQHEVVLKVGDNHVALPLRIDHPQRWWPVGYGAPNLYDFHVDIARGGKMLASADRETGLRSVELRRQKDQWGKSFEFVVNGVPIFAKGANVIPQDMFPNRVTPARIDAMLQSARDANMNMLRVWGGGYYFDDAFYAEADKLGLMIWQDFMFGGAIPPYDEAFRDNTRIEAIQQVDRLRDHPSIVVWVGNNEVETAWESWGTSLDFKKAQGKAESQRVEQGMRELFDHTLRDVVASQSPDVPYWPSTPSSDYDTKANVLDNGDYHYWNVWSGDALPATAYLGVTPRFQSEYGLQSFPALATLRSVLKPADLSLDSPVLRAHQKFDKGKGNQRLLMYVEREYGKPKNFAALVYLSQVMQAEGIELAAEHLRASRPQTMGSLYWQLNDVWPGITWASIDYDGRWKALQYHAKRFYAPLRVVPIRQNGRTQVSLVSDRTTPFDAQLRTRVLDMHGKLLQQHVQDVHVAALASTRVADLADAQLLHGADSHRSMAVFDLLDHGKLLSRHVLYFDVAKALDLPDPGLHATLSSDGHQLTVSARNLAREVWVDFGKLDARLSDNAFTLLPGQKVTLQVHSDADPAALRHALHVRSLAGATVDTRP</sequence>
<feature type="domain" description="Mannosidase Ig/CBM-like" evidence="20">
    <location>
        <begin position="749"/>
        <end position="835"/>
    </location>
</feature>
<dbReference type="GO" id="GO:0005576">
    <property type="term" value="C:extracellular region"/>
    <property type="evidence" value="ECO:0007669"/>
    <property type="project" value="UniProtKB-SubCell"/>
</dbReference>
<feature type="domain" description="Beta-mannosidase-like galactose-binding" evidence="21">
    <location>
        <begin position="91"/>
        <end position="264"/>
    </location>
</feature>
<keyword evidence="23" id="KW-1185">Reference proteome</keyword>
<dbReference type="SUPFAM" id="SSF49785">
    <property type="entry name" value="Galactose-binding domain-like"/>
    <property type="match status" value="1"/>
</dbReference>
<evidence type="ECO:0000256" key="8">
    <source>
        <dbReference type="ARBA" id="ARBA00022729"/>
    </source>
</evidence>
<reference evidence="23" key="1">
    <citation type="submission" date="2016-10" db="EMBL/GenBank/DDBJ databases">
        <authorList>
            <person name="Varghese N."/>
            <person name="Submissions S."/>
        </authorList>
    </citation>
    <scope>NUCLEOTIDE SEQUENCE [LARGE SCALE GENOMIC DNA]</scope>
    <source>
        <strain evidence="23">MO64</strain>
    </source>
</reference>
<evidence type="ECO:0000256" key="6">
    <source>
        <dbReference type="ARBA" id="ARBA00012754"/>
    </source>
</evidence>
<proteinExistence type="inferred from homology"/>
<dbReference type="Gene3D" id="2.60.120.260">
    <property type="entry name" value="Galactose-binding domain-like"/>
    <property type="match status" value="1"/>
</dbReference>
<name>A0A1I3Y999_9GAMM</name>
<evidence type="ECO:0000256" key="16">
    <source>
        <dbReference type="SAM" id="MobiDB-lite"/>
    </source>
</evidence>
<dbReference type="GO" id="GO:0005764">
    <property type="term" value="C:lysosome"/>
    <property type="evidence" value="ECO:0007669"/>
    <property type="project" value="UniProtKB-SubCell"/>
</dbReference>
<dbReference type="InterPro" id="IPR036156">
    <property type="entry name" value="Beta-gal/glucu_dom_sf"/>
</dbReference>
<evidence type="ECO:0000259" key="18">
    <source>
        <dbReference type="Pfam" id="PF00703"/>
    </source>
</evidence>
<evidence type="ECO:0000256" key="15">
    <source>
        <dbReference type="ARBA" id="ARBA00041614"/>
    </source>
</evidence>
<keyword evidence="9" id="KW-0378">Hydrolase</keyword>
<dbReference type="PANTHER" id="PTHR43730:SF1">
    <property type="entry name" value="BETA-MANNOSIDASE"/>
    <property type="match status" value="1"/>
</dbReference>
<dbReference type="FunFam" id="2.60.120.260:FF:000060">
    <property type="entry name" value="Probable beta-mannosidase"/>
    <property type="match status" value="1"/>
</dbReference>
<dbReference type="Pfam" id="PF17786">
    <property type="entry name" value="Mannosidase_ig"/>
    <property type="match status" value="1"/>
</dbReference>
<feature type="region of interest" description="Disordered" evidence="16">
    <location>
        <begin position="1"/>
        <end position="31"/>
    </location>
</feature>
<dbReference type="GO" id="GO:0006516">
    <property type="term" value="P:glycoprotein catabolic process"/>
    <property type="evidence" value="ECO:0007669"/>
    <property type="project" value="TreeGrafter"/>
</dbReference>
<evidence type="ECO:0000313" key="22">
    <source>
        <dbReference type="EMBL" id="SFK27831.1"/>
    </source>
</evidence>
<keyword evidence="17" id="KW-1133">Transmembrane helix</keyword>
<dbReference type="InterPro" id="IPR008979">
    <property type="entry name" value="Galactose-bd-like_sf"/>
</dbReference>
<dbReference type="Gene3D" id="2.60.40.10">
    <property type="entry name" value="Immunoglobulins"/>
    <property type="match status" value="3"/>
</dbReference>
<dbReference type="EMBL" id="FOSR01000001">
    <property type="protein sequence ID" value="SFK27831.1"/>
    <property type="molecule type" value="Genomic_DNA"/>
</dbReference>
<keyword evidence="7" id="KW-0964">Secreted</keyword>
<evidence type="ECO:0000256" key="14">
    <source>
        <dbReference type="ARBA" id="ARBA00041069"/>
    </source>
</evidence>
<dbReference type="InterPro" id="IPR054593">
    <property type="entry name" value="Beta-mannosidase-like_N2"/>
</dbReference>
<evidence type="ECO:0000313" key="23">
    <source>
        <dbReference type="Proteomes" id="UP000198725"/>
    </source>
</evidence>
<evidence type="ECO:0000259" key="20">
    <source>
        <dbReference type="Pfam" id="PF17786"/>
    </source>
</evidence>
<dbReference type="InterPro" id="IPR041625">
    <property type="entry name" value="Beta-mannosidase_Ig"/>
</dbReference>
<feature type="domain" description="Glycoside hydrolase family 2 immunoglobulin-like beta-sandwich" evidence="18">
    <location>
        <begin position="277"/>
        <end position="383"/>
    </location>
</feature>
<gene>
    <name evidence="22" type="ORF">SAMN05192579_101363</name>
</gene>